<evidence type="ECO:0000313" key="2">
    <source>
        <dbReference type="EMBL" id="KAF1850114.1"/>
    </source>
</evidence>
<name>A0A9P4LDH6_9PLEO</name>
<proteinExistence type="predicted"/>
<evidence type="ECO:0000313" key="3">
    <source>
        <dbReference type="Proteomes" id="UP000800039"/>
    </source>
</evidence>
<dbReference type="OrthoDB" id="6161812at2759"/>
<dbReference type="Pfam" id="PF25000">
    <property type="entry name" value="DUF7779"/>
    <property type="match status" value="1"/>
</dbReference>
<dbReference type="Gene3D" id="1.25.40.10">
    <property type="entry name" value="Tetratricopeptide repeat domain"/>
    <property type="match status" value="1"/>
</dbReference>
<comment type="caution">
    <text evidence="2">The sequence shown here is derived from an EMBL/GenBank/DDBJ whole genome shotgun (WGS) entry which is preliminary data.</text>
</comment>
<dbReference type="InterPro" id="IPR011990">
    <property type="entry name" value="TPR-like_helical_dom_sf"/>
</dbReference>
<dbReference type="RefSeq" id="XP_040792677.1">
    <property type="nucleotide sequence ID" value="XM_040938177.1"/>
</dbReference>
<evidence type="ECO:0000259" key="1">
    <source>
        <dbReference type="Pfam" id="PF25000"/>
    </source>
</evidence>
<accession>A0A9P4LDH6</accession>
<dbReference type="SUPFAM" id="SSF48452">
    <property type="entry name" value="TPR-like"/>
    <property type="match status" value="1"/>
</dbReference>
<dbReference type="AlphaFoldDB" id="A0A9P4LDH6"/>
<keyword evidence="3" id="KW-1185">Reference proteome</keyword>
<dbReference type="EMBL" id="ML976614">
    <property type="protein sequence ID" value="KAF1850114.1"/>
    <property type="molecule type" value="Genomic_DNA"/>
</dbReference>
<gene>
    <name evidence="2" type="ORF">K460DRAFT_422532</name>
</gene>
<feature type="domain" description="DUF7779" evidence="1">
    <location>
        <begin position="6"/>
        <end position="92"/>
    </location>
</feature>
<reference evidence="2" key="1">
    <citation type="submission" date="2020-01" db="EMBL/GenBank/DDBJ databases">
        <authorList>
            <consortium name="DOE Joint Genome Institute"/>
            <person name="Haridas S."/>
            <person name="Albert R."/>
            <person name="Binder M."/>
            <person name="Bloem J."/>
            <person name="Labutti K."/>
            <person name="Salamov A."/>
            <person name="Andreopoulos B."/>
            <person name="Baker S.E."/>
            <person name="Barry K."/>
            <person name="Bills G."/>
            <person name="Bluhm B.H."/>
            <person name="Cannon C."/>
            <person name="Castanera R."/>
            <person name="Culley D.E."/>
            <person name="Daum C."/>
            <person name="Ezra D."/>
            <person name="Gonzalez J.B."/>
            <person name="Henrissat B."/>
            <person name="Kuo A."/>
            <person name="Liang C."/>
            <person name="Lipzen A."/>
            <person name="Lutzoni F."/>
            <person name="Magnuson J."/>
            <person name="Mondo S."/>
            <person name="Nolan M."/>
            <person name="Ohm R."/>
            <person name="Pangilinan J."/>
            <person name="Park H.-J."/>
            <person name="Ramirez L."/>
            <person name="Alfaro M."/>
            <person name="Sun H."/>
            <person name="Tritt A."/>
            <person name="Yoshinaga Y."/>
            <person name="Zwiers L.-H."/>
            <person name="Turgeon B.G."/>
            <person name="Goodwin S.B."/>
            <person name="Spatafora J.W."/>
            <person name="Crous P.W."/>
            <person name="Grigoriev I.V."/>
        </authorList>
    </citation>
    <scope>NUCLEOTIDE SEQUENCE</scope>
    <source>
        <strain evidence="2">CBS 394.84</strain>
    </source>
</reference>
<dbReference type="GeneID" id="63855427"/>
<dbReference type="Proteomes" id="UP000800039">
    <property type="component" value="Unassembled WGS sequence"/>
</dbReference>
<sequence length="481" mass="54951">MAALIRFKEANPTAWALLGVMSMLDGESIPEEILTTDAEEVELANYPPNLAVYLKARKEVMEAFPITRDELSSSLRIRCDIQDMVRNALDDASFRDVFNAATRLQHAVWPFIDSENLNRTDRFETAKCFQPHISRLRSALESRGVGKLQPTLLLADLFNESSWTYQLQGTSDGLRLGDEYAVLAQEVVETSENKHDDDFRSQLLADSYRFQGIIGSYQNTGKAVPCTKKWVDRLYERIEKYQSKQDIDTMPIAWNEYGRALMRLPDKKEAMSYWERASIFISDRTKAGELPFPYPWFHRALINAFDGKQDLAESIILPILEERENKLGKDDVDTYETGMILTCMGHIRRAQGHLHASHMFNKRAASVVPSATGESSLASLTAYYRLAVDKFALGKFNRAHKLLQKVLDGVGDDSHFKAIAARANWKMGRTVGRESGDDDEQAKIFLDQAMKLRHELVPDDKREEENLKDIDWDSLVFYLFR</sequence>
<dbReference type="InterPro" id="IPR056681">
    <property type="entry name" value="DUF7779"/>
</dbReference>
<organism evidence="2 3">
    <name type="scientific">Cucurbitaria berberidis CBS 394.84</name>
    <dbReference type="NCBI Taxonomy" id="1168544"/>
    <lineage>
        <taxon>Eukaryota</taxon>
        <taxon>Fungi</taxon>
        <taxon>Dikarya</taxon>
        <taxon>Ascomycota</taxon>
        <taxon>Pezizomycotina</taxon>
        <taxon>Dothideomycetes</taxon>
        <taxon>Pleosporomycetidae</taxon>
        <taxon>Pleosporales</taxon>
        <taxon>Pleosporineae</taxon>
        <taxon>Cucurbitariaceae</taxon>
        <taxon>Cucurbitaria</taxon>
    </lineage>
</organism>
<protein>
    <recommendedName>
        <fullName evidence="1">DUF7779 domain-containing protein</fullName>
    </recommendedName>
</protein>